<dbReference type="PANTHER" id="PTHR12993:SF30">
    <property type="entry name" value="N-ACETYL-ALPHA-D-GLUCOSAMINYL L-MALATE DEACETYLASE 1"/>
    <property type="match status" value="1"/>
</dbReference>
<evidence type="ECO:0000256" key="1">
    <source>
        <dbReference type="ARBA" id="ARBA00001947"/>
    </source>
</evidence>
<dbReference type="InterPro" id="IPR003737">
    <property type="entry name" value="GlcNAc_PI_deacetylase-related"/>
</dbReference>
<protein>
    <submittedName>
        <fullName evidence="2">Bacillithiol biosynthesis deacetylase BshB1</fullName>
    </submittedName>
</protein>
<evidence type="ECO:0000313" key="2">
    <source>
        <dbReference type="EMBL" id="MEN0643468.1"/>
    </source>
</evidence>
<dbReference type="NCBIfam" id="TIGR04001">
    <property type="entry name" value="thiol_BshB1"/>
    <property type="match status" value="1"/>
</dbReference>
<dbReference type="Gene3D" id="3.40.50.10320">
    <property type="entry name" value="LmbE-like"/>
    <property type="match status" value="1"/>
</dbReference>
<comment type="caution">
    <text evidence="2">The sequence shown here is derived from an EMBL/GenBank/DDBJ whole genome shotgun (WGS) entry which is preliminary data.</text>
</comment>
<keyword evidence="3" id="KW-1185">Reference proteome</keyword>
<organism evidence="2 3">
    <name type="scientific">Alkalicoccobacillus gibsonii</name>
    <dbReference type="NCBI Taxonomy" id="79881"/>
    <lineage>
        <taxon>Bacteria</taxon>
        <taxon>Bacillati</taxon>
        <taxon>Bacillota</taxon>
        <taxon>Bacilli</taxon>
        <taxon>Bacillales</taxon>
        <taxon>Bacillaceae</taxon>
        <taxon>Alkalicoccobacillus</taxon>
    </lineage>
</organism>
<dbReference type="Proteomes" id="UP001418796">
    <property type="component" value="Unassembled WGS sequence"/>
</dbReference>
<comment type="cofactor">
    <cofactor evidence="1">
        <name>Zn(2+)</name>
        <dbReference type="ChEBI" id="CHEBI:29105"/>
    </cofactor>
</comment>
<dbReference type="PANTHER" id="PTHR12993">
    <property type="entry name" value="N-ACETYLGLUCOSAMINYL-PHOSPHATIDYLINOSITOL DE-N-ACETYLASE-RELATED"/>
    <property type="match status" value="1"/>
</dbReference>
<evidence type="ECO:0000313" key="3">
    <source>
        <dbReference type="Proteomes" id="UP001418796"/>
    </source>
</evidence>
<reference evidence="2 3" key="1">
    <citation type="submission" date="2024-03" db="EMBL/GenBank/DDBJ databases">
        <title>Bacilli Hybrid Assemblies.</title>
        <authorList>
            <person name="Kovac J."/>
        </authorList>
    </citation>
    <scope>NUCLEOTIDE SEQUENCE [LARGE SCALE GENOMIC DNA]</scope>
    <source>
        <strain evidence="2 3">FSL R7-0666</strain>
    </source>
</reference>
<name>A0ABU9VI01_9BACI</name>
<dbReference type="SUPFAM" id="SSF102588">
    <property type="entry name" value="LmbE-like"/>
    <property type="match status" value="1"/>
</dbReference>
<accession>A0ABU9VI01</accession>
<gene>
    <name evidence="2" type="primary">bshB1</name>
    <name evidence="2" type="ORF">MKY91_09955</name>
</gene>
<sequence length="236" mass="26014">MDSLDILAFGAHPDDVEIGMAGTLAKYASSGKKVGICNLTRAELSSNGSVEIRQQEAEEAARHLGLTKRIQLDLADRGLSMNEAKSLAEITSVIRTYKPTIVFAPSSPDRHPDHVHAGRIIQEAVFNARIYKYQCINNLPAHKVRDVFTYFINGLAQPDFVVDISEWKEQKRKALQAYKSQFEHSASSVETPLNSEYIASVEARDKVFGSQAGLQVAEGFLTIKPLVISNLLEGNL</sequence>
<dbReference type="Pfam" id="PF02585">
    <property type="entry name" value="PIG-L"/>
    <property type="match status" value="1"/>
</dbReference>
<dbReference type="RefSeq" id="WP_343130382.1">
    <property type="nucleotide sequence ID" value="NZ_JBCITK010000001.1"/>
</dbReference>
<dbReference type="InterPro" id="IPR023842">
    <property type="entry name" value="Bacillithiol_biosynth_BshB1"/>
</dbReference>
<dbReference type="InterPro" id="IPR024078">
    <property type="entry name" value="LmbE-like_dom_sf"/>
</dbReference>
<proteinExistence type="predicted"/>
<dbReference type="EMBL" id="JBCITK010000001">
    <property type="protein sequence ID" value="MEN0643468.1"/>
    <property type="molecule type" value="Genomic_DNA"/>
</dbReference>